<dbReference type="InterPro" id="IPR000835">
    <property type="entry name" value="HTH_MarR-typ"/>
</dbReference>
<dbReference type="RefSeq" id="WP_185130843.1">
    <property type="nucleotide sequence ID" value="NZ_JACJVO010000024.1"/>
</dbReference>
<gene>
    <name evidence="5" type="ORF">H7C18_19945</name>
</gene>
<protein>
    <submittedName>
        <fullName evidence="5">MarR family transcriptional regulator</fullName>
    </submittedName>
</protein>
<evidence type="ECO:0000259" key="4">
    <source>
        <dbReference type="PROSITE" id="PS50995"/>
    </source>
</evidence>
<dbReference type="PRINTS" id="PR00598">
    <property type="entry name" value="HTHMARR"/>
</dbReference>
<evidence type="ECO:0000256" key="3">
    <source>
        <dbReference type="ARBA" id="ARBA00023163"/>
    </source>
</evidence>
<dbReference type="SMART" id="SM00347">
    <property type="entry name" value="HTH_MARR"/>
    <property type="match status" value="1"/>
</dbReference>
<dbReference type="InterPro" id="IPR039422">
    <property type="entry name" value="MarR/SlyA-like"/>
</dbReference>
<dbReference type="SUPFAM" id="SSF46785">
    <property type="entry name" value="Winged helix' DNA-binding domain"/>
    <property type="match status" value="1"/>
</dbReference>
<dbReference type="PROSITE" id="PS50995">
    <property type="entry name" value="HTH_MARR_2"/>
    <property type="match status" value="1"/>
</dbReference>
<dbReference type="EMBL" id="JACJVO010000024">
    <property type="protein sequence ID" value="MBB6733196.1"/>
    <property type="molecule type" value="Genomic_DNA"/>
</dbReference>
<dbReference type="PROSITE" id="PS01117">
    <property type="entry name" value="HTH_MARR_1"/>
    <property type="match status" value="1"/>
</dbReference>
<keyword evidence="3" id="KW-0804">Transcription</keyword>
<dbReference type="InterPro" id="IPR036388">
    <property type="entry name" value="WH-like_DNA-bd_sf"/>
</dbReference>
<evidence type="ECO:0000256" key="1">
    <source>
        <dbReference type="ARBA" id="ARBA00023015"/>
    </source>
</evidence>
<dbReference type="Pfam" id="PF01047">
    <property type="entry name" value="MarR"/>
    <property type="match status" value="1"/>
</dbReference>
<dbReference type="Proteomes" id="UP000564644">
    <property type="component" value="Unassembled WGS sequence"/>
</dbReference>
<keyword evidence="6" id="KW-1185">Reference proteome</keyword>
<feature type="domain" description="HTH marR-type" evidence="4">
    <location>
        <begin position="1"/>
        <end position="137"/>
    </location>
</feature>
<proteinExistence type="predicted"/>
<dbReference type="GO" id="GO:0003677">
    <property type="term" value="F:DNA binding"/>
    <property type="evidence" value="ECO:0007669"/>
    <property type="project" value="UniProtKB-KW"/>
</dbReference>
<dbReference type="GO" id="GO:0006950">
    <property type="term" value="P:response to stress"/>
    <property type="evidence" value="ECO:0007669"/>
    <property type="project" value="TreeGrafter"/>
</dbReference>
<dbReference type="PANTHER" id="PTHR33164">
    <property type="entry name" value="TRANSCRIPTIONAL REGULATOR, MARR FAMILY"/>
    <property type="match status" value="1"/>
</dbReference>
<dbReference type="PANTHER" id="PTHR33164:SF57">
    <property type="entry name" value="MARR-FAMILY TRANSCRIPTIONAL REGULATOR"/>
    <property type="match status" value="1"/>
</dbReference>
<reference evidence="5 6" key="1">
    <citation type="submission" date="2020-08" db="EMBL/GenBank/DDBJ databases">
        <title>Cohnella phylogeny.</title>
        <authorList>
            <person name="Dunlap C."/>
        </authorList>
    </citation>
    <scope>NUCLEOTIDE SEQUENCE [LARGE SCALE GENOMIC DNA]</scope>
    <source>
        <strain evidence="5 6">CBP 2801</strain>
    </source>
</reference>
<name>A0A7X0SNQ3_9BACL</name>
<evidence type="ECO:0000256" key="2">
    <source>
        <dbReference type="ARBA" id="ARBA00023125"/>
    </source>
</evidence>
<comment type="caution">
    <text evidence="5">The sequence shown here is derived from an EMBL/GenBank/DDBJ whole genome shotgun (WGS) entry which is preliminary data.</text>
</comment>
<keyword evidence="2" id="KW-0238">DNA-binding</keyword>
<sequence>MEDRSLELIEQEMTLLARRITAIASDKRFGTLDRSAYLLLNHISFLGPSGVKALAEELRLDISTVSRQTAALEQKGFVIRIPDPRDGRAFTFQLSETGTAALNEDRQARLAQLRALLEEWSEEERSSFGKLLNKFNHTFSKEEG</sequence>
<evidence type="ECO:0000313" key="6">
    <source>
        <dbReference type="Proteomes" id="UP000564644"/>
    </source>
</evidence>
<organism evidence="5 6">
    <name type="scientific">Cohnella zeiphila</name>
    <dbReference type="NCBI Taxonomy" id="2761120"/>
    <lineage>
        <taxon>Bacteria</taxon>
        <taxon>Bacillati</taxon>
        <taxon>Bacillota</taxon>
        <taxon>Bacilli</taxon>
        <taxon>Bacillales</taxon>
        <taxon>Paenibacillaceae</taxon>
        <taxon>Cohnella</taxon>
    </lineage>
</organism>
<dbReference type="AlphaFoldDB" id="A0A7X0SNQ3"/>
<evidence type="ECO:0000313" key="5">
    <source>
        <dbReference type="EMBL" id="MBB6733196.1"/>
    </source>
</evidence>
<dbReference type="GO" id="GO:0003700">
    <property type="term" value="F:DNA-binding transcription factor activity"/>
    <property type="evidence" value="ECO:0007669"/>
    <property type="project" value="InterPro"/>
</dbReference>
<keyword evidence="1" id="KW-0805">Transcription regulation</keyword>
<dbReference type="InterPro" id="IPR036390">
    <property type="entry name" value="WH_DNA-bd_sf"/>
</dbReference>
<dbReference type="InterPro" id="IPR023187">
    <property type="entry name" value="Tscrpt_reg_MarR-type_CS"/>
</dbReference>
<dbReference type="Gene3D" id="1.10.10.10">
    <property type="entry name" value="Winged helix-like DNA-binding domain superfamily/Winged helix DNA-binding domain"/>
    <property type="match status" value="1"/>
</dbReference>
<accession>A0A7X0SNQ3</accession>